<comment type="caution">
    <text evidence="1">The sequence shown here is derived from an EMBL/GenBank/DDBJ whole genome shotgun (WGS) entry which is preliminary data.</text>
</comment>
<accession>A0AAV2RMV0</accession>
<dbReference type="Proteomes" id="UP001497623">
    <property type="component" value="Unassembled WGS sequence"/>
</dbReference>
<dbReference type="AlphaFoldDB" id="A0AAV2RMV0"/>
<keyword evidence="2" id="KW-1185">Reference proteome</keyword>
<proteinExistence type="predicted"/>
<sequence length="110" mass="13593">MPQLKGLRLKKNVLRINQIYQNQSLAQYLQDKWDQIKIIRDISLKVLHIRILIIYQRSHLLNHKRVVVWRERFCKVKKIKSLFVQPKRKYYRDHQAKRKTLPLFHKKIPK</sequence>
<name>A0AAV2RMV0_MEGNR</name>
<protein>
    <submittedName>
        <fullName evidence="1">Uncharacterized protein</fullName>
    </submittedName>
</protein>
<gene>
    <name evidence="1" type="ORF">MNOR_LOCUS25991</name>
</gene>
<organism evidence="1 2">
    <name type="scientific">Meganyctiphanes norvegica</name>
    <name type="common">Northern krill</name>
    <name type="synonym">Thysanopoda norvegica</name>
    <dbReference type="NCBI Taxonomy" id="48144"/>
    <lineage>
        <taxon>Eukaryota</taxon>
        <taxon>Metazoa</taxon>
        <taxon>Ecdysozoa</taxon>
        <taxon>Arthropoda</taxon>
        <taxon>Crustacea</taxon>
        <taxon>Multicrustacea</taxon>
        <taxon>Malacostraca</taxon>
        <taxon>Eumalacostraca</taxon>
        <taxon>Eucarida</taxon>
        <taxon>Euphausiacea</taxon>
        <taxon>Euphausiidae</taxon>
        <taxon>Meganyctiphanes</taxon>
    </lineage>
</organism>
<evidence type="ECO:0000313" key="2">
    <source>
        <dbReference type="Proteomes" id="UP001497623"/>
    </source>
</evidence>
<dbReference type="EMBL" id="CAXKWB010025450">
    <property type="protein sequence ID" value="CAL4128201.1"/>
    <property type="molecule type" value="Genomic_DNA"/>
</dbReference>
<evidence type="ECO:0000313" key="1">
    <source>
        <dbReference type="EMBL" id="CAL4128201.1"/>
    </source>
</evidence>
<reference evidence="1 2" key="1">
    <citation type="submission" date="2024-05" db="EMBL/GenBank/DDBJ databases">
        <authorList>
            <person name="Wallberg A."/>
        </authorList>
    </citation>
    <scope>NUCLEOTIDE SEQUENCE [LARGE SCALE GENOMIC DNA]</scope>
</reference>